<gene>
    <name evidence="7" type="ORF">A11Q_1120</name>
</gene>
<feature type="transmembrane region" description="Helical" evidence="6">
    <location>
        <begin position="12"/>
        <end position="29"/>
    </location>
</feature>
<name>M4VBD2_9BACT</name>
<keyword evidence="8" id="KW-1185">Reference proteome</keyword>
<dbReference type="PANTHER" id="PTHR21716">
    <property type="entry name" value="TRANSMEMBRANE PROTEIN"/>
    <property type="match status" value="1"/>
</dbReference>
<keyword evidence="4 6" id="KW-1133">Transmembrane helix</keyword>
<evidence type="ECO:0000256" key="5">
    <source>
        <dbReference type="ARBA" id="ARBA00023136"/>
    </source>
</evidence>
<evidence type="ECO:0000256" key="6">
    <source>
        <dbReference type="SAM" id="Phobius"/>
    </source>
</evidence>
<evidence type="ECO:0000313" key="7">
    <source>
        <dbReference type="EMBL" id="AGH95336.1"/>
    </source>
</evidence>
<evidence type="ECO:0000256" key="2">
    <source>
        <dbReference type="ARBA" id="ARBA00009773"/>
    </source>
</evidence>
<dbReference type="Pfam" id="PF01594">
    <property type="entry name" value="AI-2E_transport"/>
    <property type="match status" value="1"/>
</dbReference>
<dbReference type="EMBL" id="CP003537">
    <property type="protein sequence ID" value="AGH95336.1"/>
    <property type="molecule type" value="Genomic_DNA"/>
</dbReference>
<comment type="similarity">
    <text evidence="2">Belongs to the autoinducer-2 exporter (AI-2E) (TC 2.A.86) family.</text>
</comment>
<comment type="subcellular location">
    <subcellularLocation>
        <location evidence="1">Membrane</location>
        <topology evidence="1">Multi-pass membrane protein</topology>
    </subcellularLocation>
</comment>
<protein>
    <recommendedName>
        <fullName evidence="9">Permease</fullName>
    </recommendedName>
</protein>
<sequence length="358" mass="38750">MDSQARYKITRILFISFVFVLFGLMFMPFAGALLLASLCAFALHDYLGYITARGIKRKYATLILTLGVLFFVAAPVIFIVLRAVTIIKNYSAQGFRDTPIYQSTEKLLHDVTAYGSALAERIGFDTSKIPHPVDLLGKYSGEIGSYATSLLASIPELALNLFVFFLALYYFLNEAQTVKSYFMRLNILSQREANNIIRIIKTSSHLTFVVSILIGILQASIVAGVAYFAGFSEFFIIFIVTAVFSLIPVLGSAPTALFLMLTAFVQGNTGGAIAMLVASVVAGSVDNLIKPVILNSAGEDQIHPILSLLSLIGAILMYGFIGLLLGPIITQLALSLLPAIVSSSSDEEKSGEIEAIQS</sequence>
<dbReference type="PATRIC" id="fig|1184267.3.peg.1133"/>
<evidence type="ECO:0000256" key="1">
    <source>
        <dbReference type="ARBA" id="ARBA00004141"/>
    </source>
</evidence>
<dbReference type="InterPro" id="IPR002549">
    <property type="entry name" value="AI-2E-like"/>
</dbReference>
<dbReference type="OrthoDB" id="5293234at2"/>
<keyword evidence="3 6" id="KW-0812">Transmembrane</keyword>
<feature type="transmembrane region" description="Helical" evidence="6">
    <location>
        <begin position="302"/>
        <end position="325"/>
    </location>
</feature>
<keyword evidence="5 6" id="KW-0472">Membrane</keyword>
<dbReference type="KEGG" id="bex:A11Q_1120"/>
<dbReference type="eggNOG" id="COG0628">
    <property type="taxonomic scope" value="Bacteria"/>
</dbReference>
<dbReference type="PANTHER" id="PTHR21716:SF4">
    <property type="entry name" value="TRANSMEMBRANE PROTEIN 245"/>
    <property type="match status" value="1"/>
</dbReference>
<dbReference type="HOGENOM" id="CLU_773077_0_0_7"/>
<dbReference type="STRING" id="1184267.A11Q_1120"/>
<evidence type="ECO:0000313" key="8">
    <source>
        <dbReference type="Proteomes" id="UP000012040"/>
    </source>
</evidence>
<reference evidence="7 8" key="1">
    <citation type="journal article" date="2013" name="ISME J.">
        <title>By their genes ye shall know them: genomic signatures of predatory bacteria.</title>
        <authorList>
            <person name="Pasternak Z."/>
            <person name="Pietrokovski S."/>
            <person name="Rotem O."/>
            <person name="Gophna U."/>
            <person name="Lurie-Weinberger M.N."/>
            <person name="Jurkevitch E."/>
        </authorList>
    </citation>
    <scope>NUCLEOTIDE SEQUENCE [LARGE SCALE GENOMIC DNA]</scope>
    <source>
        <strain evidence="7 8">JSS</strain>
    </source>
</reference>
<evidence type="ECO:0000256" key="4">
    <source>
        <dbReference type="ARBA" id="ARBA00022989"/>
    </source>
</evidence>
<dbReference type="RefSeq" id="WP_015469826.1">
    <property type="nucleotide sequence ID" value="NC_020813.1"/>
</dbReference>
<feature type="transmembrane region" description="Helical" evidence="6">
    <location>
        <begin position="59"/>
        <end position="81"/>
    </location>
</feature>
<proteinExistence type="inferred from homology"/>
<evidence type="ECO:0008006" key="9">
    <source>
        <dbReference type="Google" id="ProtNLM"/>
    </source>
</evidence>
<feature type="transmembrane region" description="Helical" evidence="6">
    <location>
        <begin position="234"/>
        <end position="251"/>
    </location>
</feature>
<dbReference type="GO" id="GO:0016020">
    <property type="term" value="C:membrane"/>
    <property type="evidence" value="ECO:0007669"/>
    <property type="project" value="UniProtKB-SubCell"/>
</dbReference>
<feature type="transmembrane region" description="Helical" evidence="6">
    <location>
        <begin position="150"/>
        <end position="172"/>
    </location>
</feature>
<dbReference type="AlphaFoldDB" id="M4VBD2"/>
<feature type="transmembrane region" description="Helical" evidence="6">
    <location>
        <begin position="206"/>
        <end position="228"/>
    </location>
</feature>
<evidence type="ECO:0000256" key="3">
    <source>
        <dbReference type="ARBA" id="ARBA00022692"/>
    </source>
</evidence>
<dbReference type="Proteomes" id="UP000012040">
    <property type="component" value="Chromosome"/>
</dbReference>
<organism evidence="7 8">
    <name type="scientific">Pseudobdellovibrio exovorus JSS</name>
    <dbReference type="NCBI Taxonomy" id="1184267"/>
    <lineage>
        <taxon>Bacteria</taxon>
        <taxon>Pseudomonadati</taxon>
        <taxon>Bdellovibrionota</taxon>
        <taxon>Bdellovibrionia</taxon>
        <taxon>Bdellovibrionales</taxon>
        <taxon>Pseudobdellovibrionaceae</taxon>
        <taxon>Pseudobdellovibrio</taxon>
    </lineage>
</organism>
<accession>M4VBD2</accession>